<evidence type="ECO:0000313" key="2">
    <source>
        <dbReference type="EMBL" id="MFC1849443.1"/>
    </source>
</evidence>
<dbReference type="Proteomes" id="UP001594351">
    <property type="component" value="Unassembled WGS sequence"/>
</dbReference>
<keyword evidence="3" id="KW-1185">Reference proteome</keyword>
<evidence type="ECO:0000259" key="1">
    <source>
        <dbReference type="Pfam" id="PF00501"/>
    </source>
</evidence>
<dbReference type="PROSITE" id="PS00455">
    <property type="entry name" value="AMP_BINDING"/>
    <property type="match status" value="1"/>
</dbReference>
<proteinExistence type="predicted"/>
<gene>
    <name evidence="2" type="ORF">ACFL27_04455</name>
</gene>
<dbReference type="PANTHER" id="PTHR43767:SF1">
    <property type="entry name" value="NONRIBOSOMAL PEPTIDE SYNTHASE PES1 (EUROFUNG)-RELATED"/>
    <property type="match status" value="1"/>
</dbReference>
<name>A0ABV6YTC6_UNCC1</name>
<organism evidence="2 3">
    <name type="scientific">candidate division CSSED10-310 bacterium</name>
    <dbReference type="NCBI Taxonomy" id="2855610"/>
    <lineage>
        <taxon>Bacteria</taxon>
        <taxon>Bacteria division CSSED10-310</taxon>
    </lineage>
</organism>
<dbReference type="InterPro" id="IPR020845">
    <property type="entry name" value="AMP-binding_CS"/>
</dbReference>
<dbReference type="PANTHER" id="PTHR43767">
    <property type="entry name" value="LONG-CHAIN-FATTY-ACID--COA LIGASE"/>
    <property type="match status" value="1"/>
</dbReference>
<feature type="domain" description="AMP-dependent synthetase/ligase" evidence="1">
    <location>
        <begin position="11"/>
        <end position="189"/>
    </location>
</feature>
<dbReference type="InterPro" id="IPR000873">
    <property type="entry name" value="AMP-dep_synth/lig_dom"/>
</dbReference>
<reference evidence="2 3" key="1">
    <citation type="submission" date="2024-09" db="EMBL/GenBank/DDBJ databases">
        <title>Laminarin stimulates single cell rates of sulfate reduction while oxygen inhibits transcriptomic activity in coastal marine sediment.</title>
        <authorList>
            <person name="Lindsay M."/>
            <person name="Orcutt B."/>
            <person name="Emerson D."/>
            <person name="Stepanauskas R."/>
            <person name="D'Angelo T."/>
        </authorList>
    </citation>
    <scope>NUCLEOTIDE SEQUENCE [LARGE SCALE GENOMIC DNA]</scope>
    <source>
        <strain evidence="2">SAG AM-311-K15</strain>
    </source>
</reference>
<comment type="caution">
    <text evidence="2">The sequence shown here is derived from an EMBL/GenBank/DDBJ whole genome shotgun (WGS) entry which is preliminary data.</text>
</comment>
<evidence type="ECO:0000313" key="3">
    <source>
        <dbReference type="Proteomes" id="UP001594351"/>
    </source>
</evidence>
<dbReference type="Pfam" id="PF00501">
    <property type="entry name" value="AMP-binding"/>
    <property type="match status" value="1"/>
</dbReference>
<dbReference type="SUPFAM" id="SSF56801">
    <property type="entry name" value="Acetyl-CoA synthetase-like"/>
    <property type="match status" value="1"/>
</dbReference>
<sequence length="190" mass="20800">MNFLNASMLLDHAARLNPDKTYCIYQNHKQTYKEICADANRFAHVLTKLGVKQNDTVALLLPNSPVFAVCQFGILKRGAIPVPINVTTPAPELSFLLEDTRAVMLIADETFLSSAQDVCGAVKSCHNLLIVRTPGNNNRPLSELQYHVLMADSPALFQSSTTRPDDPAGILYTAGTTGQPKGVVLTHFNY</sequence>
<dbReference type="InterPro" id="IPR050237">
    <property type="entry name" value="ATP-dep_AMP-bd_enzyme"/>
</dbReference>
<dbReference type="Gene3D" id="3.40.50.980">
    <property type="match status" value="1"/>
</dbReference>
<feature type="non-terminal residue" evidence="2">
    <location>
        <position position="190"/>
    </location>
</feature>
<dbReference type="EMBL" id="JBHPBY010000039">
    <property type="protein sequence ID" value="MFC1849443.1"/>
    <property type="molecule type" value="Genomic_DNA"/>
</dbReference>
<accession>A0ABV6YTC6</accession>
<protein>
    <submittedName>
        <fullName evidence="2">AMP-binding protein</fullName>
    </submittedName>
</protein>